<comment type="caution">
    <text evidence="1">The sequence shown here is derived from an EMBL/GenBank/DDBJ whole genome shotgun (WGS) entry which is preliminary data.</text>
</comment>
<accession>A0A9W9HTQ4</accession>
<evidence type="ECO:0000313" key="2">
    <source>
        <dbReference type="Proteomes" id="UP001146351"/>
    </source>
</evidence>
<dbReference type="OrthoDB" id="5427059at2759"/>
<dbReference type="EMBL" id="JAPQKO010000006">
    <property type="protein sequence ID" value="KAJ5156472.1"/>
    <property type="molecule type" value="Genomic_DNA"/>
</dbReference>
<protein>
    <submittedName>
        <fullName evidence="1">Uncharacterized protein</fullName>
    </submittedName>
</protein>
<name>A0A9W9HTQ4_9EURO</name>
<evidence type="ECO:0000313" key="1">
    <source>
        <dbReference type="EMBL" id="KAJ5156472.1"/>
    </source>
</evidence>
<reference evidence="1" key="2">
    <citation type="journal article" date="2023" name="IMA Fungus">
        <title>Comparative genomic study of the Penicillium genus elucidates a diverse pangenome and 15 lateral gene transfer events.</title>
        <authorList>
            <person name="Petersen C."/>
            <person name="Sorensen T."/>
            <person name="Nielsen M.R."/>
            <person name="Sondergaard T.E."/>
            <person name="Sorensen J.L."/>
            <person name="Fitzpatrick D.A."/>
            <person name="Frisvad J.C."/>
            <person name="Nielsen K.L."/>
        </authorList>
    </citation>
    <scope>NUCLEOTIDE SEQUENCE</scope>
    <source>
        <strain evidence="1">IBT 21917</strain>
    </source>
</reference>
<sequence>MYAEPKLESLPIELNILILFRVPDGDTLQSLVLASPGYHHAYLVVREELLKSLLKEQYTEFLDLAEALIAVRSKILHFTAQRERAIALPDSWRRRNETRELSKPLPRSIHEPDGLEEIIDLLHFHRMLNFFEDFLVHAPRPPWIQAAQWENELLPLRLSCCEKQRFLRALCRFQVLRNIFGDAEFRRDHDMKVWQIGETGRSIDGSSESSAGTIVKEAYKLFYGTMLPWEHDEMGSVFGYLISKIAAICGEVTDDLRQLMKRTPCDNFWDILPMEQRPPLGAIDCESDLIHFDRQFLGLAGLGPEFLYRILQMDQLSRRNMIIVNTRS</sequence>
<dbReference type="Proteomes" id="UP001146351">
    <property type="component" value="Unassembled WGS sequence"/>
</dbReference>
<reference evidence="1" key="1">
    <citation type="submission" date="2022-11" db="EMBL/GenBank/DDBJ databases">
        <authorList>
            <person name="Petersen C."/>
        </authorList>
    </citation>
    <scope>NUCLEOTIDE SEQUENCE</scope>
    <source>
        <strain evidence="1">IBT 21917</strain>
    </source>
</reference>
<organism evidence="1 2">
    <name type="scientific">Penicillium capsulatum</name>
    <dbReference type="NCBI Taxonomy" id="69766"/>
    <lineage>
        <taxon>Eukaryota</taxon>
        <taxon>Fungi</taxon>
        <taxon>Dikarya</taxon>
        <taxon>Ascomycota</taxon>
        <taxon>Pezizomycotina</taxon>
        <taxon>Eurotiomycetes</taxon>
        <taxon>Eurotiomycetidae</taxon>
        <taxon>Eurotiales</taxon>
        <taxon>Aspergillaceae</taxon>
        <taxon>Penicillium</taxon>
    </lineage>
</organism>
<proteinExistence type="predicted"/>
<dbReference type="AlphaFoldDB" id="A0A9W9HTQ4"/>
<keyword evidence="2" id="KW-1185">Reference proteome</keyword>
<gene>
    <name evidence="1" type="ORF">N7492_009275</name>
</gene>